<evidence type="ECO:0000256" key="8">
    <source>
        <dbReference type="ARBA" id="ARBA00034617"/>
    </source>
</evidence>
<feature type="domain" description="UvrD-like helicase ATP-binding" evidence="13">
    <location>
        <begin position="7"/>
        <end position="288"/>
    </location>
</feature>
<dbReference type="SUPFAM" id="SSF52540">
    <property type="entry name" value="P-loop containing nucleoside triphosphate hydrolases"/>
    <property type="match status" value="1"/>
</dbReference>
<evidence type="ECO:0000256" key="11">
    <source>
        <dbReference type="ARBA" id="ARBA00048988"/>
    </source>
</evidence>
<evidence type="ECO:0000256" key="9">
    <source>
        <dbReference type="ARBA" id="ARBA00034808"/>
    </source>
</evidence>
<feature type="domain" description="UvrD-like helicase C-terminal" evidence="14">
    <location>
        <begin position="289"/>
        <end position="563"/>
    </location>
</feature>
<dbReference type="AlphaFoldDB" id="A0A1E5IFH8"/>
<keyword evidence="3 12" id="KW-0378">Hydrolase</keyword>
<evidence type="ECO:0000256" key="2">
    <source>
        <dbReference type="ARBA" id="ARBA00022741"/>
    </source>
</evidence>
<dbReference type="GO" id="GO:0005829">
    <property type="term" value="C:cytosol"/>
    <property type="evidence" value="ECO:0007669"/>
    <property type="project" value="TreeGrafter"/>
</dbReference>
<evidence type="ECO:0000256" key="7">
    <source>
        <dbReference type="ARBA" id="ARBA00023235"/>
    </source>
</evidence>
<dbReference type="InterPro" id="IPR013986">
    <property type="entry name" value="DExx_box_DNA_helicase_dom_sf"/>
</dbReference>
<evidence type="ECO:0000256" key="3">
    <source>
        <dbReference type="ARBA" id="ARBA00022801"/>
    </source>
</evidence>
<reference evidence="15 16" key="1">
    <citation type="submission" date="2015-11" db="EMBL/GenBank/DDBJ databases">
        <title>Evidence for parallel genomic evolution in an endosymbiosis of termite gut flagellates.</title>
        <authorList>
            <person name="Zheng H."/>
        </authorList>
    </citation>
    <scope>NUCLEOTIDE SEQUENCE [LARGE SCALE GENOMIC DNA]</scope>
    <source>
        <strain evidence="15 16">CET450</strain>
    </source>
</reference>
<dbReference type="GO" id="GO:0005524">
    <property type="term" value="F:ATP binding"/>
    <property type="evidence" value="ECO:0007669"/>
    <property type="project" value="UniProtKB-UniRule"/>
</dbReference>
<keyword evidence="7" id="KW-0413">Isomerase</keyword>
<evidence type="ECO:0000256" key="10">
    <source>
        <dbReference type="ARBA" id="ARBA00034923"/>
    </source>
</evidence>
<dbReference type="GO" id="GO:0003677">
    <property type="term" value="F:DNA binding"/>
    <property type="evidence" value="ECO:0007669"/>
    <property type="project" value="UniProtKB-KW"/>
</dbReference>
<evidence type="ECO:0000256" key="6">
    <source>
        <dbReference type="ARBA" id="ARBA00023125"/>
    </source>
</evidence>
<comment type="caution">
    <text evidence="15">The sequence shown here is derived from an EMBL/GenBank/DDBJ whole genome shotgun (WGS) entry which is preliminary data.</text>
</comment>
<evidence type="ECO:0000313" key="16">
    <source>
        <dbReference type="Proteomes" id="UP000095237"/>
    </source>
</evidence>
<comment type="catalytic activity">
    <reaction evidence="8">
        <text>Couples ATP hydrolysis with the unwinding of duplex DNA by translocating in the 3'-5' direction.</text>
        <dbReference type="EC" id="5.6.2.4"/>
    </reaction>
</comment>
<keyword evidence="6" id="KW-0238">DNA-binding</keyword>
<keyword evidence="4 12" id="KW-0347">Helicase</keyword>
<evidence type="ECO:0000259" key="14">
    <source>
        <dbReference type="PROSITE" id="PS51217"/>
    </source>
</evidence>
<dbReference type="Gene3D" id="1.10.10.160">
    <property type="match status" value="1"/>
</dbReference>
<dbReference type="Gene3D" id="1.10.486.10">
    <property type="entry name" value="PCRA, domain 4"/>
    <property type="match status" value="1"/>
</dbReference>
<keyword evidence="2 12" id="KW-0547">Nucleotide-binding</keyword>
<dbReference type="GO" id="GO:0043138">
    <property type="term" value="F:3'-5' DNA helicase activity"/>
    <property type="evidence" value="ECO:0007669"/>
    <property type="project" value="UniProtKB-EC"/>
</dbReference>
<keyword evidence="5 12" id="KW-0067">ATP-binding</keyword>
<dbReference type="Pfam" id="PF13361">
    <property type="entry name" value="UvrD_C"/>
    <property type="match status" value="1"/>
</dbReference>
<dbReference type="FunFam" id="1.10.10.160:FF:000001">
    <property type="entry name" value="ATP-dependent DNA helicase"/>
    <property type="match status" value="1"/>
</dbReference>
<dbReference type="PROSITE" id="PS51217">
    <property type="entry name" value="UVRD_HELICASE_CTER"/>
    <property type="match status" value="1"/>
</dbReference>
<evidence type="ECO:0000256" key="12">
    <source>
        <dbReference type="PROSITE-ProRule" id="PRU00560"/>
    </source>
</evidence>
<evidence type="ECO:0000259" key="13">
    <source>
        <dbReference type="PROSITE" id="PS51198"/>
    </source>
</evidence>
<dbReference type="CDD" id="cd17932">
    <property type="entry name" value="DEXQc_UvrD"/>
    <property type="match status" value="1"/>
</dbReference>
<dbReference type="InterPro" id="IPR014016">
    <property type="entry name" value="UvrD-like_ATP-bd"/>
</dbReference>
<evidence type="ECO:0000256" key="5">
    <source>
        <dbReference type="ARBA" id="ARBA00022840"/>
    </source>
</evidence>
<feature type="binding site" evidence="12">
    <location>
        <begin position="28"/>
        <end position="35"/>
    </location>
    <ligand>
        <name>ATP</name>
        <dbReference type="ChEBI" id="CHEBI:30616"/>
    </ligand>
</feature>
<dbReference type="GO" id="GO:0009314">
    <property type="term" value="P:response to radiation"/>
    <property type="evidence" value="ECO:0007669"/>
    <property type="project" value="UniProtKB-ARBA"/>
</dbReference>
<evidence type="ECO:0000256" key="4">
    <source>
        <dbReference type="ARBA" id="ARBA00022806"/>
    </source>
</evidence>
<evidence type="ECO:0000313" key="15">
    <source>
        <dbReference type="EMBL" id="OEG69256.1"/>
    </source>
</evidence>
<evidence type="ECO:0000256" key="1">
    <source>
        <dbReference type="ARBA" id="ARBA00009922"/>
    </source>
</evidence>
<dbReference type="FunFam" id="1.10.486.10:FF:000003">
    <property type="entry name" value="ATP-dependent DNA helicase"/>
    <property type="match status" value="1"/>
</dbReference>
<dbReference type="GO" id="GO:0000725">
    <property type="term" value="P:recombinational repair"/>
    <property type="evidence" value="ECO:0007669"/>
    <property type="project" value="TreeGrafter"/>
</dbReference>
<gene>
    <name evidence="15" type="ORF">ATZ36_10605</name>
</gene>
<dbReference type="InterPro" id="IPR000212">
    <property type="entry name" value="DNA_helicase_UvrD/REP"/>
</dbReference>
<dbReference type="PANTHER" id="PTHR11070:SF2">
    <property type="entry name" value="ATP-DEPENDENT DNA HELICASE SRS2"/>
    <property type="match status" value="1"/>
</dbReference>
<organism evidence="15 16">
    <name type="scientific">Endomicrobium trichonymphae</name>
    <dbReference type="NCBI Taxonomy" id="1408204"/>
    <lineage>
        <taxon>Bacteria</taxon>
        <taxon>Pseudomonadati</taxon>
        <taxon>Elusimicrobiota</taxon>
        <taxon>Endomicrobiia</taxon>
        <taxon>Endomicrobiales</taxon>
        <taxon>Endomicrobiaceae</taxon>
        <taxon>Candidatus Endomicrobiellum</taxon>
    </lineage>
</organism>
<sequence length="770" mass="87088">MKEILTKNLNSSQTEAVLCTEGPLIIFAGAGTGKTRVITYRIAYLLSLGVAPQSVLAVTFTNKAASEMKKRISDLIPGTGANTWVSTFHSFCAHFLHAEASRISLNPDFLIYDFTDQKNVVKDCIRELNIDEKRFKLSTIADKISRAKDDLKSPSDMAAEAEYSGDFFGTTAAKIYGLYQKKLERANAVDFGDLIMLTVSALQQHSGLLEHYREKYKYIMVDEYQDTNHAQYIFIKLLAGKHRNICVVGDDDQSVYSWRGADINNILDFEKDYPNAKSVKLEQNYRSTPKILSTANQVVKHNNVRISKRLWTHNPDNGFVTVLKAVNETDEAIKIAELICPNAYGNKYKFSDFAVFYRTNAQSRTFEDAFREFRIPYTVVGTLRFYDRAEIKDIMAYLKLIHNPNDNVSFKRVINIPRRGIGKTSIETLEKFARFKNMSIWQSVPFAQKVGLTKGPVKALNSFTQFIKDFSALKNSGSVKLITEKVITDSGYLKELEVENTSESKIKIENIQELISAVDDFETRLSDKSLAGYLTQIALINDIDSPDESKGKVTLMTLHLAKGLEFDNVFICGLEEGLFPIGESAFNDKELEEERRLMYVGMTRARKRLYLCWSTERKVYGKTIWNMPSRFIAEAGFQDESAEMEQNRKQSFQNRLSQGFNRTIQNGGLGRGQNFRSFNEKPFKAEILHTNAQSYGYMPPGGEITKDERLDNPAGDLSPYKIGTAVSHPIFGRGQIIEKSGAGNDLKLVVLFETGQWKKLLARIANLTLI</sequence>
<dbReference type="CDD" id="cd18807">
    <property type="entry name" value="SF1_C_UvrD"/>
    <property type="match status" value="1"/>
</dbReference>
<dbReference type="InterPro" id="IPR027417">
    <property type="entry name" value="P-loop_NTPase"/>
</dbReference>
<name>A0A1E5IFH8_ENDTX</name>
<keyword evidence="16" id="KW-1185">Reference proteome</keyword>
<comment type="catalytic activity">
    <reaction evidence="11">
        <text>ATP + H2O = ADP + phosphate + H(+)</text>
        <dbReference type="Rhea" id="RHEA:13065"/>
        <dbReference type="ChEBI" id="CHEBI:15377"/>
        <dbReference type="ChEBI" id="CHEBI:15378"/>
        <dbReference type="ChEBI" id="CHEBI:30616"/>
        <dbReference type="ChEBI" id="CHEBI:43474"/>
        <dbReference type="ChEBI" id="CHEBI:456216"/>
        <dbReference type="EC" id="5.6.2.4"/>
    </reaction>
</comment>
<dbReference type="GO" id="GO:0033202">
    <property type="term" value="C:DNA helicase complex"/>
    <property type="evidence" value="ECO:0007669"/>
    <property type="project" value="TreeGrafter"/>
</dbReference>
<dbReference type="Gene3D" id="3.40.50.300">
    <property type="entry name" value="P-loop containing nucleotide triphosphate hydrolases"/>
    <property type="match status" value="2"/>
</dbReference>
<protein>
    <recommendedName>
        <fullName evidence="9">DNA 3'-5' helicase</fullName>
        <ecNumber evidence="9">5.6.2.4</ecNumber>
    </recommendedName>
    <alternativeName>
        <fullName evidence="10">DNA 3'-5' helicase II</fullName>
    </alternativeName>
</protein>
<proteinExistence type="inferred from homology"/>
<comment type="similarity">
    <text evidence="1">Belongs to the helicase family. UvrD subfamily.</text>
</comment>
<dbReference type="Pfam" id="PF21196">
    <property type="entry name" value="PcrA_UvrD_tudor"/>
    <property type="match status" value="1"/>
</dbReference>
<accession>A0A1E5IFH8</accession>
<dbReference type="Proteomes" id="UP000095237">
    <property type="component" value="Unassembled WGS sequence"/>
</dbReference>
<dbReference type="EC" id="5.6.2.4" evidence="9"/>
<dbReference type="PROSITE" id="PS51198">
    <property type="entry name" value="UVRD_HELICASE_ATP_BIND"/>
    <property type="match status" value="1"/>
</dbReference>
<dbReference type="PANTHER" id="PTHR11070">
    <property type="entry name" value="UVRD / RECB / PCRA DNA HELICASE FAMILY MEMBER"/>
    <property type="match status" value="1"/>
</dbReference>
<dbReference type="EMBL" id="LNVX01000789">
    <property type="protein sequence ID" value="OEG69256.1"/>
    <property type="molecule type" value="Genomic_DNA"/>
</dbReference>
<dbReference type="InterPro" id="IPR014017">
    <property type="entry name" value="DNA_helicase_UvrD-like_C"/>
</dbReference>
<dbReference type="GO" id="GO:0016887">
    <property type="term" value="F:ATP hydrolysis activity"/>
    <property type="evidence" value="ECO:0007669"/>
    <property type="project" value="RHEA"/>
</dbReference>
<dbReference type="Pfam" id="PF00580">
    <property type="entry name" value="UvrD-helicase"/>
    <property type="match status" value="1"/>
</dbReference>